<dbReference type="Pfam" id="PF08735">
    <property type="entry name" value="DUF1786"/>
    <property type="match status" value="1"/>
</dbReference>
<dbReference type="RefSeq" id="WP_013537706.1">
    <property type="nucleotide sequence ID" value="NC_014926.1"/>
</dbReference>
<organism evidence="1 2">
    <name type="scientific">Thermovibrio ammonificans (strain DSM 15698 / JCM 12110 / HB-1)</name>
    <dbReference type="NCBI Taxonomy" id="648996"/>
    <lineage>
        <taxon>Bacteria</taxon>
        <taxon>Pseudomonadati</taxon>
        <taxon>Aquificota</taxon>
        <taxon>Aquificia</taxon>
        <taxon>Desulfurobacteriales</taxon>
        <taxon>Desulfurobacteriaceae</taxon>
        <taxon>Thermovibrio</taxon>
    </lineage>
</organism>
<proteinExistence type="predicted"/>
<dbReference type="KEGG" id="tam:Theam_0953"/>
<gene>
    <name evidence="1" type="ordered locus">Theam_0953</name>
</gene>
<keyword evidence="2" id="KW-1185">Reference proteome</keyword>
<dbReference type="AlphaFoldDB" id="E8T225"/>
<accession>E8T225</accession>
<protein>
    <submittedName>
        <fullName evidence="1">Uncharacterized protein</fullName>
    </submittedName>
</protein>
<dbReference type="HOGENOM" id="CLU_803466_0_0_0"/>
<sequence>MKILLVDVGAGTQDLLLPIEGKSYENWVKAVLPSPTAKLAKAVDGWKGSVIRFNGYTMGGGPLKKAVLRFISRGGRVVATLPAAKSFSDDPNELKEWGIEVVESLPEADFTLTDLEFDLYRALFEMAGVEGDGFILGVACQDHGFEEGQSDRVTRFNYLRELLEEERRPEKLVYRGPTGKFSRFDSILEQLKERGVEGFVMDSKLAAVAGVLQVAREQGVKSFLCLDCGNGHTLAAAVKDGVICALFEHHTRMLGADKLKNFMVKLLKGELSFEEVFNDGGHGAVCFEPVEPEKVYLVGPNRKKFKELGEYAYPLGDAMLFGCAGLVEASRSLHFIS</sequence>
<dbReference type="OrthoDB" id="9777509at2"/>
<reference evidence="1" key="1">
    <citation type="submission" date="2011-01" db="EMBL/GenBank/DDBJ databases">
        <title>Complete sequence of chromosome of Thermovibrio ammonificans HB-1.</title>
        <authorList>
            <consortium name="US DOE Joint Genome Institute"/>
            <person name="Lucas S."/>
            <person name="Copeland A."/>
            <person name="Lapidus A."/>
            <person name="Cheng J.-F."/>
            <person name="Goodwin L."/>
            <person name="Pitluck S."/>
            <person name="Davenport K."/>
            <person name="Detter J.C."/>
            <person name="Han C."/>
            <person name="Tapia R."/>
            <person name="Land M."/>
            <person name="Hauser L."/>
            <person name="Kyrpides N."/>
            <person name="Ivanova N."/>
            <person name="Ovchinnikova G."/>
            <person name="Vetriani C."/>
            <person name="Woyke T."/>
        </authorList>
    </citation>
    <scope>NUCLEOTIDE SEQUENCE [LARGE SCALE GENOMIC DNA]</scope>
    <source>
        <strain evidence="1">HB-1</strain>
    </source>
</reference>
<evidence type="ECO:0000313" key="1">
    <source>
        <dbReference type="EMBL" id="ADU96920.1"/>
    </source>
</evidence>
<dbReference type="InterPro" id="IPR014846">
    <property type="entry name" value="DUF1786_pyruvate_format-lyase"/>
</dbReference>
<evidence type="ECO:0000313" key="2">
    <source>
        <dbReference type="Proteomes" id="UP000006362"/>
    </source>
</evidence>
<dbReference type="EMBL" id="CP002444">
    <property type="protein sequence ID" value="ADU96920.1"/>
    <property type="molecule type" value="Genomic_DNA"/>
</dbReference>
<name>E8T225_THEA1</name>
<dbReference type="eggNOG" id="COG4012">
    <property type="taxonomic scope" value="Bacteria"/>
</dbReference>
<dbReference type="Proteomes" id="UP000006362">
    <property type="component" value="Chromosome"/>
</dbReference>